<evidence type="ECO:0000313" key="3">
    <source>
        <dbReference type="Proteomes" id="UP000823775"/>
    </source>
</evidence>
<sequence length="160" mass="17914">VTLESIDTKATEKGTQEGGGDNKEESDGQAKWKLDMKTPKVDTKWANLFTSNRRTTREYDWLHVYCNESLMVGHRSLAKEKRVALKKPIGEKSCEDFPTLHKGKEVTASKKAKSKSVVKSRTTLKDAGCIETTIGFSMIVDLRHHPNMEVFHGDADYGAV</sequence>
<comment type="caution">
    <text evidence="2">The sequence shown here is derived from an EMBL/GenBank/DDBJ whole genome shotgun (WGS) entry which is preliminary data.</text>
</comment>
<dbReference type="Proteomes" id="UP000823775">
    <property type="component" value="Unassembled WGS sequence"/>
</dbReference>
<keyword evidence="3" id="KW-1185">Reference proteome</keyword>
<feature type="region of interest" description="Disordered" evidence="1">
    <location>
        <begin position="1"/>
        <end position="32"/>
    </location>
</feature>
<proteinExistence type="predicted"/>
<reference evidence="2 3" key="1">
    <citation type="journal article" date="2021" name="BMC Genomics">
        <title>Datura genome reveals duplications of psychoactive alkaloid biosynthetic genes and high mutation rate following tissue culture.</title>
        <authorList>
            <person name="Rajewski A."/>
            <person name="Carter-House D."/>
            <person name="Stajich J."/>
            <person name="Litt A."/>
        </authorList>
    </citation>
    <scope>NUCLEOTIDE SEQUENCE [LARGE SCALE GENOMIC DNA]</scope>
    <source>
        <strain evidence="2">AR-01</strain>
    </source>
</reference>
<evidence type="ECO:0000313" key="2">
    <source>
        <dbReference type="EMBL" id="MCE5166596.1"/>
    </source>
</evidence>
<accession>A0ABS8Y7I6</accession>
<feature type="non-terminal residue" evidence="2">
    <location>
        <position position="160"/>
    </location>
</feature>
<protein>
    <submittedName>
        <fullName evidence="2">Uncharacterized protein</fullName>
    </submittedName>
</protein>
<organism evidence="2 3">
    <name type="scientific">Datura stramonium</name>
    <name type="common">Jimsonweed</name>
    <name type="synonym">Common thornapple</name>
    <dbReference type="NCBI Taxonomy" id="4076"/>
    <lineage>
        <taxon>Eukaryota</taxon>
        <taxon>Viridiplantae</taxon>
        <taxon>Streptophyta</taxon>
        <taxon>Embryophyta</taxon>
        <taxon>Tracheophyta</taxon>
        <taxon>Spermatophyta</taxon>
        <taxon>Magnoliopsida</taxon>
        <taxon>eudicotyledons</taxon>
        <taxon>Gunneridae</taxon>
        <taxon>Pentapetalae</taxon>
        <taxon>asterids</taxon>
        <taxon>lamiids</taxon>
        <taxon>Solanales</taxon>
        <taxon>Solanaceae</taxon>
        <taxon>Solanoideae</taxon>
        <taxon>Datureae</taxon>
        <taxon>Datura</taxon>
    </lineage>
</organism>
<feature type="non-terminal residue" evidence="2">
    <location>
        <position position="1"/>
    </location>
</feature>
<evidence type="ECO:0000256" key="1">
    <source>
        <dbReference type="SAM" id="MobiDB-lite"/>
    </source>
</evidence>
<gene>
    <name evidence="2" type="ORF">HAX54_022328</name>
</gene>
<dbReference type="EMBL" id="JACEIK010026840">
    <property type="protein sequence ID" value="MCE5166596.1"/>
    <property type="molecule type" value="Genomic_DNA"/>
</dbReference>
<name>A0ABS8Y7I6_DATST</name>